<dbReference type="EMBL" id="LBFC01000002">
    <property type="protein sequence ID" value="ONN28072.1"/>
    <property type="molecule type" value="Genomic_DNA"/>
</dbReference>
<evidence type="ECO:0000259" key="6">
    <source>
        <dbReference type="Pfam" id="PF17953"/>
    </source>
</evidence>
<evidence type="ECO:0000256" key="1">
    <source>
        <dbReference type="ARBA" id="ARBA00005772"/>
    </source>
</evidence>
<keyword evidence="3" id="KW-0694">RNA-binding</keyword>
<proteinExistence type="inferred from homology"/>
<dbReference type="InterPro" id="IPR040932">
    <property type="entry name" value="Csm4_C"/>
</dbReference>
<dbReference type="InterPro" id="IPR005537">
    <property type="entry name" value="RAMP_III_fam"/>
</dbReference>
<evidence type="ECO:0000256" key="4">
    <source>
        <dbReference type="ARBA" id="ARBA00023118"/>
    </source>
</evidence>
<comment type="similarity">
    <text evidence="1">Belongs to the CRISPR-associated Csm4 family.</text>
</comment>
<evidence type="ECO:0000313" key="8">
    <source>
        <dbReference type="Proteomes" id="UP000242616"/>
    </source>
</evidence>
<feature type="domain" description="CRISPR type III-associated protein" evidence="5">
    <location>
        <begin position="7"/>
        <end position="208"/>
    </location>
</feature>
<dbReference type="Pfam" id="PF03787">
    <property type="entry name" value="RAMPs"/>
    <property type="match status" value="1"/>
</dbReference>
<protein>
    <recommendedName>
        <fullName evidence="2">CRISPR system Cms protein Csm4</fullName>
    </recommendedName>
</protein>
<dbReference type="RefSeq" id="WP_077197725.1">
    <property type="nucleotide sequence ID" value="NZ_LBFC01000002.1"/>
</dbReference>
<evidence type="ECO:0000256" key="2">
    <source>
        <dbReference type="ARBA" id="ARBA00016109"/>
    </source>
</evidence>
<dbReference type="NCBIfam" id="TIGR01903">
    <property type="entry name" value="cas5_csm4"/>
    <property type="match status" value="1"/>
</dbReference>
<gene>
    <name evidence="7" type="ORF">XJ44_00570</name>
</gene>
<evidence type="ECO:0000259" key="5">
    <source>
        <dbReference type="Pfam" id="PF03787"/>
    </source>
</evidence>
<accession>A0ABX3ILJ1</accession>
<sequence>MKKYRVKLKFRTPLHVGEKDNIYNAVSKFVHSDTIFSGLVNAYNILFGGEKTEKFLNVIIENPDIFRISSSFFYYKDIYFYPKPFGYNFGLDKFYLDDMKKLKKLEFVSEEFLKGNVENPVIFGKFATNGKNVEEFVHVRDVPRIVNDRITNEVSIFYMSYVTFDKDSGLWFFLDVDESLENEVFASLKLLGDEGIGGERTYGYGAFEFDVEEVDLKSEGKMFLLLSSYYPKDQSEVRKVIYYKIYEKTGYVFSLYDNTKRQPIVRLFSEGSVFSDKVVGKILDITPKGFKYHRVYKYARAYLIPIEKEALK</sequence>
<evidence type="ECO:0000256" key="3">
    <source>
        <dbReference type="ARBA" id="ARBA00022884"/>
    </source>
</evidence>
<dbReference type="InterPro" id="IPR005510">
    <property type="entry name" value="Csm4"/>
</dbReference>
<evidence type="ECO:0000313" key="7">
    <source>
        <dbReference type="EMBL" id="ONN28072.1"/>
    </source>
</evidence>
<feature type="domain" description="Csm4 C-terminal" evidence="6">
    <location>
        <begin position="219"/>
        <end position="306"/>
    </location>
</feature>
<dbReference type="Pfam" id="PF17953">
    <property type="entry name" value="Csm4_C"/>
    <property type="match status" value="1"/>
</dbReference>
<organism evidence="7 8">
    <name type="scientific">Thermosipho affectus</name>
    <dbReference type="NCBI Taxonomy" id="660294"/>
    <lineage>
        <taxon>Bacteria</taxon>
        <taxon>Thermotogati</taxon>
        <taxon>Thermotogota</taxon>
        <taxon>Thermotogae</taxon>
        <taxon>Thermotogales</taxon>
        <taxon>Fervidobacteriaceae</taxon>
        <taxon>Thermosipho</taxon>
    </lineage>
</organism>
<keyword evidence="8" id="KW-1185">Reference proteome</keyword>
<name>A0ABX3ILJ1_9BACT</name>
<dbReference type="Proteomes" id="UP000242616">
    <property type="component" value="Unassembled WGS sequence"/>
</dbReference>
<reference evidence="7 8" key="1">
    <citation type="submission" date="2015-06" db="EMBL/GenBank/DDBJ databases">
        <title>Genome sequencing of Thermotogales isolates from hydrothermal vents.</title>
        <authorList>
            <person name="Haverkamp T.H."/>
            <person name="Kublanov I.V."/>
            <person name="Nesbo C.L."/>
        </authorList>
    </citation>
    <scope>NUCLEOTIDE SEQUENCE [LARGE SCALE GENOMIC DNA]</scope>
    <source>
        <strain evidence="8">ik275mar</strain>
    </source>
</reference>
<keyword evidence="4" id="KW-0051">Antiviral defense</keyword>
<comment type="caution">
    <text evidence="7">The sequence shown here is derived from an EMBL/GenBank/DDBJ whole genome shotgun (WGS) entry which is preliminary data.</text>
</comment>